<sequence length="59" mass="6363">MNGKENLIDAIAQMEGALAAALEAANAYGTPEQIEAILRLIIKKEIILELLLDEALSLE</sequence>
<proteinExistence type="predicted"/>
<evidence type="ECO:0000313" key="1">
    <source>
        <dbReference type="EMBL" id="WAA13135.1"/>
    </source>
</evidence>
<dbReference type="RefSeq" id="WP_275421276.1">
    <property type="nucleotide sequence ID" value="NZ_CP106877.1"/>
</dbReference>
<evidence type="ECO:0000313" key="2">
    <source>
        <dbReference type="Proteomes" id="UP001164726"/>
    </source>
</evidence>
<gene>
    <name evidence="1" type="ORF">OE105_03120</name>
</gene>
<dbReference type="EMBL" id="CP106877">
    <property type="protein sequence ID" value="WAA13135.1"/>
    <property type="molecule type" value="Genomic_DNA"/>
</dbReference>
<protein>
    <submittedName>
        <fullName evidence="1">Uncharacterized protein</fullName>
    </submittedName>
</protein>
<accession>A0A9E8M0G9</accession>
<name>A0A9E8M0G9_9BACI</name>
<dbReference type="KEGG" id="fhl:OE105_03120"/>
<organism evidence="1 2">
    <name type="scientific">Fervidibacillus halotolerans</name>
    <dbReference type="NCBI Taxonomy" id="2980027"/>
    <lineage>
        <taxon>Bacteria</taxon>
        <taxon>Bacillati</taxon>
        <taxon>Bacillota</taxon>
        <taxon>Bacilli</taxon>
        <taxon>Bacillales</taxon>
        <taxon>Bacillaceae</taxon>
        <taxon>Fervidibacillus</taxon>
    </lineage>
</organism>
<dbReference type="AlphaFoldDB" id="A0A9E8M0G9"/>
<keyword evidence="2" id="KW-1185">Reference proteome</keyword>
<reference evidence="1" key="1">
    <citation type="submission" date="2022-09" db="EMBL/GenBank/DDBJ databases">
        <title>Complete Genomes of Fervidibacillus albus and Fervidibacillus halotolerans isolated from tidal flat sediments.</title>
        <authorList>
            <person name="Kwon K.K."/>
            <person name="Yang S.-H."/>
            <person name="Park M.J."/>
            <person name="Oh H.-M."/>
        </authorList>
    </citation>
    <scope>NUCLEOTIDE SEQUENCE</scope>
    <source>
        <strain evidence="1">MEBiC13594</strain>
    </source>
</reference>
<dbReference type="Proteomes" id="UP001164726">
    <property type="component" value="Chromosome"/>
</dbReference>